<dbReference type="EMBL" id="CAIIXF020000012">
    <property type="protein sequence ID" value="CAH1800630.1"/>
    <property type="molecule type" value="Genomic_DNA"/>
</dbReference>
<evidence type="ECO:0000313" key="5">
    <source>
        <dbReference type="Proteomes" id="UP000749559"/>
    </source>
</evidence>
<proteinExistence type="inferred from homology"/>
<comment type="caution">
    <text evidence="4">The sequence shown here is derived from an EMBL/GenBank/DDBJ whole genome shotgun (WGS) entry which is preliminary data.</text>
</comment>
<keyword evidence="2" id="KW-0719">Serine esterase</keyword>
<dbReference type="Pfam" id="PF00135">
    <property type="entry name" value="COesterase"/>
    <property type="match status" value="1"/>
</dbReference>
<dbReference type="GO" id="GO:0003990">
    <property type="term" value="F:acetylcholinesterase activity"/>
    <property type="evidence" value="ECO:0007669"/>
    <property type="project" value="TreeGrafter"/>
</dbReference>
<dbReference type="GO" id="GO:0019695">
    <property type="term" value="P:choline metabolic process"/>
    <property type="evidence" value="ECO:0007669"/>
    <property type="project" value="TreeGrafter"/>
</dbReference>
<evidence type="ECO:0000313" key="4">
    <source>
        <dbReference type="EMBL" id="CAH1800630.1"/>
    </source>
</evidence>
<dbReference type="Gene3D" id="3.40.50.1820">
    <property type="entry name" value="alpha/beta hydrolase"/>
    <property type="match status" value="1"/>
</dbReference>
<gene>
    <name evidence="4" type="ORF">OFUS_LOCUS24489</name>
</gene>
<dbReference type="GO" id="GO:0006581">
    <property type="term" value="P:acetylcholine catabolic process"/>
    <property type="evidence" value="ECO:0007669"/>
    <property type="project" value="TreeGrafter"/>
</dbReference>
<keyword evidence="5" id="KW-1185">Reference proteome</keyword>
<reference evidence="4" key="1">
    <citation type="submission" date="2022-03" db="EMBL/GenBank/DDBJ databases">
        <authorList>
            <person name="Martin C."/>
        </authorList>
    </citation>
    <scope>NUCLEOTIDE SEQUENCE</scope>
</reference>
<dbReference type="InterPro" id="IPR002018">
    <property type="entry name" value="CarbesteraseB"/>
</dbReference>
<dbReference type="GO" id="GO:0005886">
    <property type="term" value="C:plasma membrane"/>
    <property type="evidence" value="ECO:0007669"/>
    <property type="project" value="TreeGrafter"/>
</dbReference>
<dbReference type="AlphaFoldDB" id="A0A8J1UTM6"/>
<organism evidence="4 5">
    <name type="scientific">Owenia fusiformis</name>
    <name type="common">Polychaete worm</name>
    <dbReference type="NCBI Taxonomy" id="6347"/>
    <lineage>
        <taxon>Eukaryota</taxon>
        <taxon>Metazoa</taxon>
        <taxon>Spiralia</taxon>
        <taxon>Lophotrochozoa</taxon>
        <taxon>Annelida</taxon>
        <taxon>Polychaeta</taxon>
        <taxon>Sedentaria</taxon>
        <taxon>Canalipalpata</taxon>
        <taxon>Sabellida</taxon>
        <taxon>Oweniida</taxon>
        <taxon>Oweniidae</taxon>
        <taxon>Owenia</taxon>
    </lineage>
</organism>
<evidence type="ECO:0000256" key="3">
    <source>
        <dbReference type="ARBA" id="ARBA00022801"/>
    </source>
</evidence>
<accession>A0A8J1UTM6</accession>
<comment type="similarity">
    <text evidence="1">Belongs to the type-B carboxylesterase/lipase family.</text>
</comment>
<evidence type="ECO:0000256" key="1">
    <source>
        <dbReference type="ARBA" id="ARBA00005964"/>
    </source>
</evidence>
<dbReference type="PANTHER" id="PTHR43918:SF4">
    <property type="entry name" value="CARBOXYLIC ESTER HYDROLASE"/>
    <property type="match status" value="1"/>
</dbReference>
<dbReference type="InterPro" id="IPR050654">
    <property type="entry name" value="AChE-related_enzymes"/>
</dbReference>
<protein>
    <submittedName>
        <fullName evidence="4">Uncharacterized protein</fullName>
    </submittedName>
</protein>
<evidence type="ECO:0000256" key="2">
    <source>
        <dbReference type="ARBA" id="ARBA00022487"/>
    </source>
</evidence>
<dbReference type="OrthoDB" id="6281318at2759"/>
<dbReference type="SUPFAM" id="SSF53474">
    <property type="entry name" value="alpha/beta-Hydrolases"/>
    <property type="match status" value="1"/>
</dbReference>
<dbReference type="Proteomes" id="UP000749559">
    <property type="component" value="Unassembled WGS sequence"/>
</dbReference>
<sequence length="171" mass="19419">LTQEKFQKKNILIGVNKDEGLFVYLLPGFTIYNSSAQTIQMYRDNMKRMNWYLSPSTQDSIIAEYLPTNTSVGNANRDAVQAASGDRDFVCPTINIGKAFSGSDMGNTVYMYYLTYRASTEVWPEYFGTIHGADIQWIFGLPLNKSLSYTKEEVALSKDMMDYWSNFAKTG</sequence>
<name>A0A8J1UTM6_OWEFU</name>
<feature type="non-terminal residue" evidence="4">
    <location>
        <position position="1"/>
    </location>
</feature>
<keyword evidence="3" id="KW-0378">Hydrolase</keyword>
<dbReference type="GO" id="GO:0005615">
    <property type="term" value="C:extracellular space"/>
    <property type="evidence" value="ECO:0007669"/>
    <property type="project" value="TreeGrafter"/>
</dbReference>
<dbReference type="InterPro" id="IPR029058">
    <property type="entry name" value="AB_hydrolase_fold"/>
</dbReference>
<dbReference type="PANTHER" id="PTHR43918">
    <property type="entry name" value="ACETYLCHOLINESTERASE"/>
    <property type="match status" value="1"/>
</dbReference>